<name>A0ABQ7C0S6_BRACR</name>
<accession>A0ABQ7C0S6</accession>
<evidence type="ECO:0000313" key="1">
    <source>
        <dbReference type="EMBL" id="KAF3545784.1"/>
    </source>
</evidence>
<comment type="caution">
    <text evidence="1">The sequence shown here is derived from an EMBL/GenBank/DDBJ whole genome shotgun (WGS) entry which is preliminary data.</text>
</comment>
<proteinExistence type="predicted"/>
<dbReference type="Proteomes" id="UP000266723">
    <property type="component" value="Unassembled WGS sequence"/>
</dbReference>
<dbReference type="EMBL" id="QGKV02000832">
    <property type="protein sequence ID" value="KAF3545784.1"/>
    <property type="molecule type" value="Genomic_DNA"/>
</dbReference>
<evidence type="ECO:0000313" key="2">
    <source>
        <dbReference type="Proteomes" id="UP000266723"/>
    </source>
</evidence>
<sequence length="188" mass="20547">MPKLDEWTEKLEVARSMRSGRGGKFLACTRWNGQARDVVMHATESCGLACGGRGVSLHGARPCIQEGRGRGVILHETETCSLPCGARGVAAHASGAMRSDTRADTRLESDWLLMSINSPRSPLVSTHPEHIKHLEKVLFKLRGIRSSGDQFKNSLDVGLLEKVEKEFGSQKSGSRYLEVGSWQEAGCN</sequence>
<protein>
    <submittedName>
        <fullName evidence="1">Uncharacterized protein</fullName>
    </submittedName>
</protein>
<organism evidence="1 2">
    <name type="scientific">Brassica cretica</name>
    <name type="common">Mustard</name>
    <dbReference type="NCBI Taxonomy" id="69181"/>
    <lineage>
        <taxon>Eukaryota</taxon>
        <taxon>Viridiplantae</taxon>
        <taxon>Streptophyta</taxon>
        <taxon>Embryophyta</taxon>
        <taxon>Tracheophyta</taxon>
        <taxon>Spermatophyta</taxon>
        <taxon>Magnoliopsida</taxon>
        <taxon>eudicotyledons</taxon>
        <taxon>Gunneridae</taxon>
        <taxon>Pentapetalae</taxon>
        <taxon>rosids</taxon>
        <taxon>malvids</taxon>
        <taxon>Brassicales</taxon>
        <taxon>Brassicaceae</taxon>
        <taxon>Brassiceae</taxon>
        <taxon>Brassica</taxon>
    </lineage>
</organism>
<keyword evidence="2" id="KW-1185">Reference proteome</keyword>
<reference evidence="1 2" key="1">
    <citation type="journal article" date="2020" name="BMC Genomics">
        <title>Intraspecific diversification of the crop wild relative Brassica cretica Lam. using demographic model selection.</title>
        <authorList>
            <person name="Kioukis A."/>
            <person name="Michalopoulou V.A."/>
            <person name="Briers L."/>
            <person name="Pirintsos S."/>
            <person name="Studholme D.J."/>
            <person name="Pavlidis P."/>
            <person name="Sarris P.F."/>
        </authorList>
    </citation>
    <scope>NUCLEOTIDE SEQUENCE [LARGE SCALE GENOMIC DNA]</scope>
    <source>
        <strain evidence="2">cv. PFS-1207/04</strain>
    </source>
</reference>
<gene>
    <name evidence="1" type="ORF">DY000_02008052</name>
</gene>